<comment type="subcellular location">
    <subcellularLocation>
        <location evidence="1">Membrane</location>
        <topology evidence="1">Multi-pass membrane protein</topology>
    </subcellularLocation>
</comment>
<dbReference type="PANTHER" id="PTHR22601">
    <property type="entry name" value="ISP4 LIKE PROTEIN"/>
    <property type="match status" value="1"/>
</dbReference>
<feature type="transmembrane region" description="Helical" evidence="9">
    <location>
        <begin position="284"/>
        <end position="306"/>
    </location>
</feature>
<evidence type="ECO:0000256" key="4">
    <source>
        <dbReference type="ARBA" id="ARBA00022692"/>
    </source>
</evidence>
<keyword evidence="4 9" id="KW-0812">Transmembrane</keyword>
<feature type="transmembrane region" description="Helical" evidence="9">
    <location>
        <begin position="336"/>
        <end position="355"/>
    </location>
</feature>
<feature type="transmembrane region" description="Helical" evidence="9">
    <location>
        <begin position="599"/>
        <end position="627"/>
    </location>
</feature>
<feature type="transmembrane region" description="Helical" evidence="9">
    <location>
        <begin position="514"/>
        <end position="532"/>
    </location>
</feature>
<dbReference type="GO" id="GO:0016020">
    <property type="term" value="C:membrane"/>
    <property type="evidence" value="ECO:0007669"/>
    <property type="project" value="UniProtKB-SubCell"/>
</dbReference>
<evidence type="ECO:0000256" key="2">
    <source>
        <dbReference type="ARBA" id="ARBA00008807"/>
    </source>
</evidence>
<dbReference type="NCBIfam" id="TIGR00728">
    <property type="entry name" value="OPT_sfam"/>
    <property type="match status" value="1"/>
</dbReference>
<keyword evidence="5" id="KW-0571">Peptide transport</keyword>
<dbReference type="Pfam" id="PF03169">
    <property type="entry name" value="OPT"/>
    <property type="match status" value="1"/>
</dbReference>
<protein>
    <submittedName>
        <fullName evidence="10">Uncharacterized protein</fullName>
    </submittedName>
</protein>
<keyword evidence="8 9" id="KW-0472">Membrane</keyword>
<feature type="transmembrane region" description="Helical" evidence="9">
    <location>
        <begin position="149"/>
        <end position="165"/>
    </location>
</feature>
<evidence type="ECO:0000256" key="5">
    <source>
        <dbReference type="ARBA" id="ARBA00022856"/>
    </source>
</evidence>
<evidence type="ECO:0000256" key="9">
    <source>
        <dbReference type="SAM" id="Phobius"/>
    </source>
</evidence>
<reference evidence="10" key="1">
    <citation type="submission" date="2023-03" db="EMBL/GenBank/DDBJ databases">
        <title>Mating type loci evolution in Malassezia.</title>
        <authorList>
            <person name="Coelho M.A."/>
        </authorList>
    </citation>
    <scope>NUCLEOTIDE SEQUENCE</scope>
    <source>
        <strain evidence="10">CBS 7876</strain>
    </source>
</reference>
<evidence type="ECO:0000256" key="6">
    <source>
        <dbReference type="ARBA" id="ARBA00022927"/>
    </source>
</evidence>
<evidence type="ECO:0000256" key="7">
    <source>
        <dbReference type="ARBA" id="ARBA00022989"/>
    </source>
</evidence>
<keyword evidence="7 9" id="KW-1133">Transmembrane helix</keyword>
<dbReference type="GO" id="GO:0035673">
    <property type="term" value="F:oligopeptide transmembrane transporter activity"/>
    <property type="evidence" value="ECO:0007669"/>
    <property type="project" value="InterPro"/>
</dbReference>
<keyword evidence="6" id="KW-0653">Protein transport</keyword>
<evidence type="ECO:0000256" key="3">
    <source>
        <dbReference type="ARBA" id="ARBA00022448"/>
    </source>
</evidence>
<dbReference type="Proteomes" id="UP001214603">
    <property type="component" value="Chromosome 1"/>
</dbReference>
<dbReference type="GO" id="GO:0015031">
    <property type="term" value="P:protein transport"/>
    <property type="evidence" value="ECO:0007669"/>
    <property type="project" value="UniProtKB-KW"/>
</dbReference>
<dbReference type="EMBL" id="CP119934">
    <property type="protein sequence ID" value="WFD02369.1"/>
    <property type="molecule type" value="Genomic_DNA"/>
</dbReference>
<evidence type="ECO:0000256" key="8">
    <source>
        <dbReference type="ARBA" id="ARBA00023136"/>
    </source>
</evidence>
<feature type="transmembrane region" description="Helical" evidence="9">
    <location>
        <begin position="12"/>
        <end position="31"/>
    </location>
</feature>
<accession>A0AAF0E0F8</accession>
<name>A0AAF0E0F8_9BASI</name>
<feature type="transmembrane region" description="Helical" evidence="9">
    <location>
        <begin position="361"/>
        <end position="383"/>
    </location>
</feature>
<keyword evidence="3" id="KW-0813">Transport</keyword>
<evidence type="ECO:0000313" key="10">
    <source>
        <dbReference type="EMBL" id="WFD02369.1"/>
    </source>
</evidence>
<evidence type="ECO:0000313" key="11">
    <source>
        <dbReference type="Proteomes" id="UP001214603"/>
    </source>
</evidence>
<gene>
    <name evidence="10" type="ORF">MOBT1_001051</name>
</gene>
<feature type="transmembrane region" description="Helical" evidence="9">
    <location>
        <begin position="446"/>
        <end position="464"/>
    </location>
</feature>
<feature type="transmembrane region" description="Helical" evidence="9">
    <location>
        <begin position="91"/>
        <end position="113"/>
    </location>
</feature>
<keyword evidence="11" id="KW-1185">Reference proteome</keyword>
<feature type="transmembrane region" description="Helical" evidence="9">
    <location>
        <begin position="212"/>
        <end position="232"/>
    </location>
</feature>
<dbReference type="InterPro" id="IPR004648">
    <property type="entry name" value="Oligpept_transpt"/>
</dbReference>
<comment type="similarity">
    <text evidence="2">Belongs to the oligopeptide OPT transporter family.</text>
</comment>
<proteinExistence type="inferred from homology"/>
<evidence type="ECO:0000256" key="1">
    <source>
        <dbReference type="ARBA" id="ARBA00004141"/>
    </source>
</evidence>
<dbReference type="AlphaFoldDB" id="A0AAF0E0F8"/>
<dbReference type="InterPro" id="IPR004813">
    <property type="entry name" value="OPT"/>
</dbReference>
<sequence>MSQLFFYKSNAPVFSSYFVILVTLPMARWMASTLPDRRINLFGWSFRLNPGPFSAKEHVLIAVTVTSGATSAYASDIINIQELFFHQHMSAIPALTLLITTQVIGFGFAGLVYDLLVRPPSMVYPSTLVTVSLFNTLHDTESSLTRKRMRFFLLVFGGIVLYQFLPTTLFPTLSSIAILSSGYRGFGILNFSLDWNVVGASGPLFQPWWAALNFYAGIMGMMYVVMPLLYFFNFWEAKSFPAVLSSGLFTSNYTKFDVDGVLKKDNSLDVAAWEQNKPMLLTPFFALSYGISFAVLTSTIMHVLLWHGRDIKKALFNPVYSDVHNKLMQSYPLVPHSWYITTLVLSLGSATILVLTTPLQFPVWGLFLSVGMSLFFLIPIGILKAVSDTGVGLNVITEFVAGFLIPGKPIGNVCWKCYGYMSCAQALDLISDMKLAHYMKINPKHMGTVIGCFMNYVVVCIVLAPQNGYRQFLDGSVPDPSGQWDGRKVHIFRSASIIWGAVGPERFFAGRYRTLYWGFALGVLIPLVPWLLHKRLERVKRMVLRESVFSKTVVPIILHGAIAPPATPTNIILGGLVCAYLSQKWARERHPEWFAKYNYVLSAALDAGASINALLVFVLSITLFRWWGLPHFFAGTDAEHCQAS</sequence>
<organism evidence="10 11">
    <name type="scientific">Malassezia obtusa</name>
    <dbReference type="NCBI Taxonomy" id="76774"/>
    <lineage>
        <taxon>Eukaryota</taxon>
        <taxon>Fungi</taxon>
        <taxon>Dikarya</taxon>
        <taxon>Basidiomycota</taxon>
        <taxon>Ustilaginomycotina</taxon>
        <taxon>Malasseziomycetes</taxon>
        <taxon>Malasseziales</taxon>
        <taxon>Malasseziaceae</taxon>
        <taxon>Malassezia</taxon>
    </lineage>
</organism>